<dbReference type="Proteomes" id="UP000054735">
    <property type="component" value="Unassembled WGS sequence"/>
</dbReference>
<dbReference type="GO" id="GO:0030272">
    <property type="term" value="F:5-formyltetrahydrofolate cyclo-ligase activity"/>
    <property type="evidence" value="ECO:0007669"/>
    <property type="project" value="UniProtKB-EC"/>
</dbReference>
<dbReference type="Proteomes" id="UP000255066">
    <property type="component" value="Unassembled WGS sequence"/>
</dbReference>
<accession>A0A378I7K5</accession>
<name>A0A378I7K5_9GAMM</name>
<feature type="binding site" evidence="4">
    <location>
        <begin position="6"/>
        <end position="10"/>
    </location>
    <ligand>
        <name>ATP</name>
        <dbReference type="ChEBI" id="CHEBI:30616"/>
    </ligand>
</feature>
<sequence>MSDHLKRTQREVYRNIRERITYEYRRNTSRRICNRIKQLDIFRKAKHIALYHATNGEVDLHDIWRSVPLHGKYCYFPVIQADRQLHFVPATPATTFTRNKYNIEEPQVDLSHSIDPQRLDIILMPLVAFDEYGTRLGMGGGYYDKSLSTVNHPVLIGVAYEFQHTDFINPDTWDIKMSAVVTELKTYWIK</sequence>
<dbReference type="PIRSF" id="PIRSF006806">
    <property type="entry name" value="FTHF_cligase"/>
    <property type="match status" value="1"/>
</dbReference>
<keyword evidence="5" id="KW-0460">Magnesium</keyword>
<dbReference type="STRING" id="28083.Lbir_2733"/>
<dbReference type="Pfam" id="PF01812">
    <property type="entry name" value="5-FTHF_cyc-lig"/>
    <property type="match status" value="1"/>
</dbReference>
<feature type="binding site" evidence="4">
    <location>
        <begin position="135"/>
        <end position="143"/>
    </location>
    <ligand>
        <name>ATP</name>
        <dbReference type="ChEBI" id="CHEBI:30616"/>
    </ligand>
</feature>
<dbReference type="GO" id="GO:0009396">
    <property type="term" value="P:folic acid-containing compound biosynthetic process"/>
    <property type="evidence" value="ECO:0007669"/>
    <property type="project" value="TreeGrafter"/>
</dbReference>
<comment type="cofactor">
    <cofactor evidence="5">
        <name>Mg(2+)</name>
        <dbReference type="ChEBI" id="CHEBI:18420"/>
    </cofactor>
</comment>
<keyword evidence="5" id="KW-0479">Metal-binding</keyword>
<evidence type="ECO:0000313" key="8">
    <source>
        <dbReference type="Proteomes" id="UP000054735"/>
    </source>
</evidence>
<organism evidence="7 9">
    <name type="scientific">Legionella birminghamensis</name>
    <dbReference type="NCBI Taxonomy" id="28083"/>
    <lineage>
        <taxon>Bacteria</taxon>
        <taxon>Pseudomonadati</taxon>
        <taxon>Pseudomonadota</taxon>
        <taxon>Gammaproteobacteria</taxon>
        <taxon>Legionellales</taxon>
        <taxon>Legionellaceae</taxon>
        <taxon>Legionella</taxon>
    </lineage>
</organism>
<gene>
    <name evidence="7" type="primary">ygfA</name>
    <name evidence="6" type="synonym">fthC</name>
    <name evidence="6" type="ORF">Lbir_2733</name>
    <name evidence="7" type="ORF">NCTC12437_00929</name>
</gene>
<dbReference type="PANTHER" id="PTHR23407:SF1">
    <property type="entry name" value="5-FORMYLTETRAHYDROFOLATE CYCLO-LIGASE"/>
    <property type="match status" value="1"/>
</dbReference>
<evidence type="ECO:0000256" key="1">
    <source>
        <dbReference type="ARBA" id="ARBA00010638"/>
    </source>
</evidence>
<evidence type="ECO:0000313" key="9">
    <source>
        <dbReference type="Proteomes" id="UP000255066"/>
    </source>
</evidence>
<keyword evidence="7" id="KW-0436">Ligase</keyword>
<dbReference type="Gene3D" id="3.40.50.10420">
    <property type="entry name" value="NagB/RpiA/CoA transferase-like"/>
    <property type="match status" value="1"/>
</dbReference>
<feature type="binding site" evidence="4">
    <location>
        <position position="57"/>
    </location>
    <ligand>
        <name>substrate</name>
    </ligand>
</feature>
<dbReference type="SUPFAM" id="SSF100950">
    <property type="entry name" value="NagB/RpiA/CoA transferase-like"/>
    <property type="match status" value="1"/>
</dbReference>
<dbReference type="InterPro" id="IPR037171">
    <property type="entry name" value="NagB/RpiA_transferase-like"/>
</dbReference>
<reference evidence="6 8" key="1">
    <citation type="submission" date="2015-11" db="EMBL/GenBank/DDBJ databases">
        <title>Genomic analysis of 38 Legionella species identifies large and diverse effector repertoires.</title>
        <authorList>
            <person name="Burstein D."/>
            <person name="Amaro F."/>
            <person name="Zusman T."/>
            <person name="Lifshitz Z."/>
            <person name="Cohen O."/>
            <person name="Gilbert J.A."/>
            <person name="Pupko T."/>
            <person name="Shuman H.A."/>
            <person name="Segal G."/>
        </authorList>
    </citation>
    <scope>NUCLEOTIDE SEQUENCE [LARGE SCALE GENOMIC DNA]</scope>
    <source>
        <strain evidence="6 8">CDC#1407-AL-14</strain>
    </source>
</reference>
<dbReference type="GO" id="GO:0046872">
    <property type="term" value="F:metal ion binding"/>
    <property type="evidence" value="ECO:0007669"/>
    <property type="project" value="UniProtKB-KW"/>
</dbReference>
<keyword evidence="8" id="KW-1185">Reference proteome</keyword>
<dbReference type="NCBIfam" id="TIGR02727">
    <property type="entry name" value="MTHFS_bact"/>
    <property type="match status" value="1"/>
</dbReference>
<keyword evidence="3 4" id="KW-0067">ATP-binding</keyword>
<protein>
    <recommendedName>
        <fullName evidence="5">5-formyltetrahydrofolate cyclo-ligase</fullName>
        <ecNumber evidence="5">6.3.3.2</ecNumber>
    </recommendedName>
</protein>
<dbReference type="RefSeq" id="WP_058524722.1">
    <property type="nucleotide sequence ID" value="NZ_CAAAHV010000004.1"/>
</dbReference>
<evidence type="ECO:0000256" key="3">
    <source>
        <dbReference type="ARBA" id="ARBA00022840"/>
    </source>
</evidence>
<dbReference type="InterPro" id="IPR024185">
    <property type="entry name" value="FTHF_cligase-like_sf"/>
</dbReference>
<dbReference type="EMBL" id="LNXT01000048">
    <property type="protein sequence ID" value="KTC68131.1"/>
    <property type="molecule type" value="Genomic_DNA"/>
</dbReference>
<evidence type="ECO:0000256" key="2">
    <source>
        <dbReference type="ARBA" id="ARBA00022741"/>
    </source>
</evidence>
<dbReference type="EC" id="6.3.3.2" evidence="5"/>
<dbReference type="OrthoDB" id="9801938at2"/>
<dbReference type="GO" id="GO:0005524">
    <property type="term" value="F:ATP binding"/>
    <property type="evidence" value="ECO:0007669"/>
    <property type="project" value="UniProtKB-KW"/>
</dbReference>
<dbReference type="GO" id="GO:0035999">
    <property type="term" value="P:tetrahydrofolate interconversion"/>
    <property type="evidence" value="ECO:0007669"/>
    <property type="project" value="TreeGrafter"/>
</dbReference>
<evidence type="ECO:0000313" key="7">
    <source>
        <dbReference type="EMBL" id="STX31159.1"/>
    </source>
</evidence>
<reference evidence="7 9" key="2">
    <citation type="submission" date="2018-06" db="EMBL/GenBank/DDBJ databases">
        <authorList>
            <consortium name="Pathogen Informatics"/>
            <person name="Doyle S."/>
        </authorList>
    </citation>
    <scope>NUCLEOTIDE SEQUENCE [LARGE SCALE GENOMIC DNA]</scope>
    <source>
        <strain evidence="7 9">NCTC12437</strain>
    </source>
</reference>
<evidence type="ECO:0000256" key="5">
    <source>
        <dbReference type="RuleBase" id="RU361279"/>
    </source>
</evidence>
<proteinExistence type="inferred from homology"/>
<comment type="catalytic activity">
    <reaction evidence="5">
        <text>(6S)-5-formyl-5,6,7,8-tetrahydrofolate + ATP = (6R)-5,10-methenyltetrahydrofolate + ADP + phosphate</text>
        <dbReference type="Rhea" id="RHEA:10488"/>
        <dbReference type="ChEBI" id="CHEBI:30616"/>
        <dbReference type="ChEBI" id="CHEBI:43474"/>
        <dbReference type="ChEBI" id="CHEBI:57455"/>
        <dbReference type="ChEBI" id="CHEBI:57457"/>
        <dbReference type="ChEBI" id="CHEBI:456216"/>
        <dbReference type="EC" id="6.3.3.2"/>
    </reaction>
</comment>
<comment type="similarity">
    <text evidence="1 5">Belongs to the 5-formyltetrahydrofolate cyclo-ligase family.</text>
</comment>
<dbReference type="AlphaFoldDB" id="A0A378I7K5"/>
<dbReference type="PANTHER" id="PTHR23407">
    <property type="entry name" value="ATPASE INHIBITOR/5-FORMYLTETRAHYDROFOLATE CYCLO-LIGASE"/>
    <property type="match status" value="1"/>
</dbReference>
<dbReference type="InterPro" id="IPR002698">
    <property type="entry name" value="FTHF_cligase"/>
</dbReference>
<evidence type="ECO:0000256" key="4">
    <source>
        <dbReference type="PIRSR" id="PIRSR006806-1"/>
    </source>
</evidence>
<dbReference type="EMBL" id="UGNW01000001">
    <property type="protein sequence ID" value="STX31159.1"/>
    <property type="molecule type" value="Genomic_DNA"/>
</dbReference>
<keyword evidence="2 4" id="KW-0547">Nucleotide-binding</keyword>
<evidence type="ECO:0000313" key="6">
    <source>
        <dbReference type="EMBL" id="KTC68131.1"/>
    </source>
</evidence>